<dbReference type="AlphaFoldDB" id="A0A376CJZ6"/>
<keyword evidence="4" id="KW-0808">Transferase</keyword>
<dbReference type="InterPro" id="IPR017703">
    <property type="entry name" value="YgfZ/GCV_T_CS"/>
</dbReference>
<keyword evidence="4" id="KW-0489">Methyltransferase</keyword>
<dbReference type="NCBIfam" id="TIGR03317">
    <property type="entry name" value="ygfZ_signature"/>
    <property type="match status" value="1"/>
</dbReference>
<evidence type="ECO:0000256" key="1">
    <source>
        <dbReference type="ARBA" id="ARBA00022946"/>
    </source>
</evidence>
<proteinExistence type="predicted"/>
<dbReference type="OrthoDB" id="9796287at2"/>
<dbReference type="SUPFAM" id="SSF103025">
    <property type="entry name" value="Folate-binding domain"/>
    <property type="match status" value="1"/>
</dbReference>
<dbReference type="InterPro" id="IPR006222">
    <property type="entry name" value="GCVT_N"/>
</dbReference>
<dbReference type="GO" id="GO:0032259">
    <property type="term" value="P:methylation"/>
    <property type="evidence" value="ECO:0007669"/>
    <property type="project" value="UniProtKB-KW"/>
</dbReference>
<name>A0A376CJZ6_9CORY</name>
<keyword evidence="5" id="KW-1185">Reference proteome</keyword>
<dbReference type="EMBL" id="UFXQ01000001">
    <property type="protein sequence ID" value="STC68790.1"/>
    <property type="molecule type" value="Genomic_DNA"/>
</dbReference>
<dbReference type="GO" id="GO:0016226">
    <property type="term" value="P:iron-sulfur cluster assembly"/>
    <property type="evidence" value="ECO:0007669"/>
    <property type="project" value="TreeGrafter"/>
</dbReference>
<dbReference type="RefSeq" id="WP_018582754.1">
    <property type="nucleotide sequence ID" value="NZ_LDYD01000011.1"/>
</dbReference>
<dbReference type="Pfam" id="PF01571">
    <property type="entry name" value="GCV_T"/>
    <property type="match status" value="1"/>
</dbReference>
<keyword evidence="1" id="KW-0809">Transit peptide</keyword>
<evidence type="ECO:0000313" key="4">
    <source>
        <dbReference type="EMBL" id="STC68790.1"/>
    </source>
</evidence>
<gene>
    <name evidence="4" type="primary">ygfZ</name>
    <name evidence="4" type="ORF">NCTC11862_00565</name>
</gene>
<dbReference type="Gene3D" id="3.30.1360.120">
    <property type="entry name" value="Probable tRNA modification gtpase trme, domain 1"/>
    <property type="match status" value="1"/>
</dbReference>
<protein>
    <submittedName>
        <fullName evidence="4">Aminomethyltransferase</fullName>
    </submittedName>
</protein>
<evidence type="ECO:0000259" key="3">
    <source>
        <dbReference type="Pfam" id="PF25455"/>
    </source>
</evidence>
<evidence type="ECO:0000259" key="2">
    <source>
        <dbReference type="Pfam" id="PF01571"/>
    </source>
</evidence>
<reference evidence="4 5" key="1">
    <citation type="submission" date="2018-06" db="EMBL/GenBank/DDBJ databases">
        <authorList>
            <consortium name="Pathogen Informatics"/>
            <person name="Doyle S."/>
        </authorList>
    </citation>
    <scope>NUCLEOTIDE SEQUENCE [LARGE SCALE GENOMIC DNA]</scope>
    <source>
        <strain evidence="4 5">NCTC11862</strain>
    </source>
</reference>
<dbReference type="InterPro" id="IPR027266">
    <property type="entry name" value="TrmE/GcvT-like"/>
</dbReference>
<dbReference type="PANTHER" id="PTHR22602">
    <property type="entry name" value="TRANSFERASE CAF17, MITOCHONDRIAL-RELATED"/>
    <property type="match status" value="1"/>
</dbReference>
<accession>A0A376CJZ6</accession>
<dbReference type="InterPro" id="IPR057460">
    <property type="entry name" value="CAF17_C"/>
</dbReference>
<dbReference type="PANTHER" id="PTHR22602:SF0">
    <property type="entry name" value="TRANSFERASE CAF17, MITOCHONDRIAL-RELATED"/>
    <property type="match status" value="1"/>
</dbReference>
<feature type="domain" description="GCVT N-terminal" evidence="2">
    <location>
        <begin position="59"/>
        <end position="172"/>
    </location>
</feature>
<organism evidence="4 5">
    <name type="scientific">Corynebacterium pilosum</name>
    <dbReference type="NCBI Taxonomy" id="35756"/>
    <lineage>
        <taxon>Bacteria</taxon>
        <taxon>Bacillati</taxon>
        <taxon>Actinomycetota</taxon>
        <taxon>Actinomycetes</taxon>
        <taxon>Mycobacteriales</taxon>
        <taxon>Corynebacteriaceae</taxon>
        <taxon>Corynebacterium</taxon>
    </lineage>
</organism>
<sequence length="385" mass="42172">MAPYYACFIPATIISVTNYESYTSPLLSRPNAQSLVDESLSSSLLDAAGVAWHYGNPLAEQRAIESDLVMVDRSHRRVLAVTGEDAAEFLNNLLTQKLDDAPDGFSAACLDLDIQGRILHQAYVTRSGDTFYLDMPSYVFPTFSDFLQKMIFWSKVDIEEVDLALLTLLGPDGSLHDETLADLPTAFVRRVDWDGVERHDLAVPRAELRAVVDKLADRGVQLAGLMAFTAQRVRAGEPEMRADLDEKSIPHEAPRLISRAGRVRAVHLEKGCYRGQETVGRVENLGRSPRLLVLLQLDGSAPEDPVPGSQITANGRKAGRLGTVVHDYDYGPIALALVKRSALSSEDLVIEGTSPVSATVDQDYIPEEDTTKAGREAIAKLRGQN</sequence>
<evidence type="ECO:0000313" key="5">
    <source>
        <dbReference type="Proteomes" id="UP000254467"/>
    </source>
</evidence>
<feature type="domain" description="CAF17 C-terminal" evidence="3">
    <location>
        <begin position="292"/>
        <end position="359"/>
    </location>
</feature>
<dbReference type="Proteomes" id="UP000254467">
    <property type="component" value="Unassembled WGS sequence"/>
</dbReference>
<dbReference type="Pfam" id="PF25455">
    <property type="entry name" value="Beta-barrel_CAF17_C"/>
    <property type="match status" value="1"/>
</dbReference>
<dbReference type="GO" id="GO:0008168">
    <property type="term" value="F:methyltransferase activity"/>
    <property type="evidence" value="ECO:0007669"/>
    <property type="project" value="UniProtKB-KW"/>
</dbReference>
<dbReference type="STRING" id="35756.GCA_001044155_00129"/>
<dbReference type="InterPro" id="IPR045179">
    <property type="entry name" value="YgfZ/GcvT"/>
</dbReference>